<dbReference type="OrthoDB" id="9798476at2"/>
<dbReference type="EMBL" id="RKQK01000003">
    <property type="protein sequence ID" value="RPE66316.1"/>
    <property type="molecule type" value="Genomic_DNA"/>
</dbReference>
<dbReference type="Pfam" id="PF09350">
    <property type="entry name" value="DJC28_CD"/>
    <property type="match status" value="1"/>
</dbReference>
<name>A0A3N4U6B7_9RHOB</name>
<feature type="domain" description="DnaJ homologue subfamily C member 28 conserved" evidence="1">
    <location>
        <begin position="8"/>
        <end position="70"/>
    </location>
</feature>
<evidence type="ECO:0000313" key="2">
    <source>
        <dbReference type="EMBL" id="RPE66316.1"/>
    </source>
</evidence>
<dbReference type="Proteomes" id="UP000269689">
    <property type="component" value="Unassembled WGS sequence"/>
</dbReference>
<gene>
    <name evidence="2" type="ORF">EDD53_2018</name>
</gene>
<evidence type="ECO:0000259" key="1">
    <source>
        <dbReference type="Pfam" id="PF09350"/>
    </source>
</evidence>
<keyword evidence="3" id="KW-1185">Reference proteome</keyword>
<comment type="caution">
    <text evidence="2">The sequence shown here is derived from an EMBL/GenBank/DDBJ whole genome shotgun (WGS) entry which is preliminary data.</text>
</comment>
<evidence type="ECO:0000313" key="3">
    <source>
        <dbReference type="Proteomes" id="UP000269689"/>
    </source>
</evidence>
<reference evidence="2 3" key="1">
    <citation type="submission" date="2018-11" db="EMBL/GenBank/DDBJ databases">
        <title>Genomic Encyclopedia of Type Strains, Phase IV (KMG-IV): sequencing the most valuable type-strain genomes for metagenomic binning, comparative biology and taxonomic classification.</title>
        <authorList>
            <person name="Goeker M."/>
        </authorList>
    </citation>
    <scope>NUCLEOTIDE SEQUENCE [LARGE SCALE GENOMIC DNA]</scope>
    <source>
        <strain evidence="2 3">DSM 104731</strain>
    </source>
</reference>
<dbReference type="AlphaFoldDB" id="A0A3N4U6B7"/>
<accession>A0A3N4U6B7</accession>
<proteinExistence type="predicted"/>
<protein>
    <submittedName>
        <fullName evidence="2">Uncharacterized protein DUF1992</fullName>
    </submittedName>
</protein>
<sequence>MKHPLEDLIDAKIAAAQADGAFDNLEGMGKPLAPCDDPENILFSKVVRDHGGAPEFVVLARELADMRSELAETGDRTRRMEIMKDMSMMEAKIDIARKQFNR</sequence>
<dbReference type="RefSeq" id="WP_123793079.1">
    <property type="nucleotide sequence ID" value="NZ_RKQK01000003.1"/>
</dbReference>
<organism evidence="2 3">
    <name type="scientific">Pacificibacter maritimus</name>
    <dbReference type="NCBI Taxonomy" id="762213"/>
    <lineage>
        <taxon>Bacteria</taxon>
        <taxon>Pseudomonadati</taxon>
        <taxon>Pseudomonadota</taxon>
        <taxon>Alphaproteobacteria</taxon>
        <taxon>Rhodobacterales</taxon>
        <taxon>Roseobacteraceae</taxon>
        <taxon>Pacificibacter</taxon>
    </lineage>
</organism>
<dbReference type="InterPro" id="IPR018961">
    <property type="entry name" value="DnaJ_homolog_subfam-C_membr-28"/>
</dbReference>